<dbReference type="AlphaFoldDB" id="A0A2P2N2S8"/>
<sequence length="75" mass="8355">MNLKIIFFLCYQNMLIESGKFTLWASSFNNSAGQFNVRGHCALFALFANALSCPSNCCYAVSQSPLMFAELTNNE</sequence>
<organism evidence="1">
    <name type="scientific">Rhizophora mucronata</name>
    <name type="common">Asiatic mangrove</name>
    <dbReference type="NCBI Taxonomy" id="61149"/>
    <lineage>
        <taxon>Eukaryota</taxon>
        <taxon>Viridiplantae</taxon>
        <taxon>Streptophyta</taxon>
        <taxon>Embryophyta</taxon>
        <taxon>Tracheophyta</taxon>
        <taxon>Spermatophyta</taxon>
        <taxon>Magnoliopsida</taxon>
        <taxon>eudicotyledons</taxon>
        <taxon>Gunneridae</taxon>
        <taxon>Pentapetalae</taxon>
        <taxon>rosids</taxon>
        <taxon>fabids</taxon>
        <taxon>Malpighiales</taxon>
        <taxon>Rhizophoraceae</taxon>
        <taxon>Rhizophora</taxon>
    </lineage>
</organism>
<reference evidence="1" key="1">
    <citation type="submission" date="2018-02" db="EMBL/GenBank/DDBJ databases">
        <title>Rhizophora mucronata_Transcriptome.</title>
        <authorList>
            <person name="Meera S.P."/>
            <person name="Sreeshan A."/>
            <person name="Augustine A."/>
        </authorList>
    </citation>
    <scope>NUCLEOTIDE SEQUENCE</scope>
    <source>
        <tissue evidence="1">Leaf</tissue>
    </source>
</reference>
<dbReference type="EMBL" id="GGEC01056295">
    <property type="protein sequence ID" value="MBX36779.1"/>
    <property type="molecule type" value="Transcribed_RNA"/>
</dbReference>
<accession>A0A2P2N2S8</accession>
<name>A0A2P2N2S8_RHIMU</name>
<evidence type="ECO:0000313" key="1">
    <source>
        <dbReference type="EMBL" id="MBX36779.1"/>
    </source>
</evidence>
<proteinExistence type="predicted"/>
<protein>
    <submittedName>
        <fullName evidence="1">Uncharacterized protein</fullName>
    </submittedName>
</protein>